<evidence type="ECO:0000313" key="1">
    <source>
        <dbReference type="EMBL" id="DAF44204.1"/>
    </source>
</evidence>
<proteinExistence type="predicted"/>
<name>A0A8S5RZJ6_9CAUD</name>
<accession>A0A8S5RZJ6</accession>
<organism evidence="1">
    <name type="scientific">Myoviridae sp. ctNQV2</name>
    <dbReference type="NCBI Taxonomy" id="2827683"/>
    <lineage>
        <taxon>Viruses</taxon>
        <taxon>Duplodnaviria</taxon>
        <taxon>Heunggongvirae</taxon>
        <taxon>Uroviricota</taxon>
        <taxon>Caudoviricetes</taxon>
    </lineage>
</organism>
<reference evidence="1" key="1">
    <citation type="journal article" date="2021" name="Proc. Natl. Acad. Sci. U.S.A.">
        <title>A Catalog of Tens of Thousands of Viruses from Human Metagenomes Reveals Hidden Associations with Chronic Diseases.</title>
        <authorList>
            <person name="Tisza M.J."/>
            <person name="Buck C.B."/>
        </authorList>
    </citation>
    <scope>NUCLEOTIDE SEQUENCE</scope>
    <source>
        <strain evidence="1">CtNQV2</strain>
    </source>
</reference>
<sequence>MVSNMSKNYLFLKHFAKISNYFQTKKSFLLKNVLNFIGVRYNLKLN</sequence>
<protein>
    <submittedName>
        <fullName evidence="1">Uncharacterized protein</fullName>
    </submittedName>
</protein>
<dbReference type="EMBL" id="BK032510">
    <property type="protein sequence ID" value="DAF44204.1"/>
    <property type="molecule type" value="Genomic_DNA"/>
</dbReference>